<protein>
    <submittedName>
        <fullName evidence="1">Uncharacterized protein</fullName>
    </submittedName>
</protein>
<reference evidence="2" key="1">
    <citation type="journal article" date="2019" name="Int. J. Syst. Evol. Microbiol.">
        <title>The Global Catalogue of Microorganisms (GCM) 10K type strain sequencing project: providing services to taxonomists for standard genome sequencing and annotation.</title>
        <authorList>
            <consortium name="The Broad Institute Genomics Platform"/>
            <consortium name="The Broad Institute Genome Sequencing Center for Infectious Disease"/>
            <person name="Wu L."/>
            <person name="Ma J."/>
        </authorList>
    </citation>
    <scope>NUCLEOTIDE SEQUENCE [LARGE SCALE GENOMIC DNA]</scope>
    <source>
        <strain evidence="2">KCTC 42808</strain>
    </source>
</reference>
<sequence length="109" mass="12589">MATKQFTVNYYRATLGYQNSANWGNINIKIQGYITCYGSDHRFIMYFLHESSQVPQPTYNTTNKVGAIFLPFKNMPIYGDMVRNEKPIYAYLNSSKPEWNSIKTASEPV</sequence>
<comment type="caution">
    <text evidence="1">The sequence shown here is derived from an EMBL/GenBank/DDBJ whole genome shotgun (WGS) entry which is preliminary data.</text>
</comment>
<evidence type="ECO:0000313" key="2">
    <source>
        <dbReference type="Proteomes" id="UP001597467"/>
    </source>
</evidence>
<accession>A0ABW5K460</accession>
<gene>
    <name evidence="1" type="ORF">ACFSSB_14890</name>
</gene>
<dbReference type="RefSeq" id="WP_379905647.1">
    <property type="nucleotide sequence ID" value="NZ_JBHULM010000011.1"/>
</dbReference>
<dbReference type="EMBL" id="JBHULM010000011">
    <property type="protein sequence ID" value="MFD2543617.1"/>
    <property type="molecule type" value="Genomic_DNA"/>
</dbReference>
<proteinExistence type="predicted"/>
<organism evidence="1 2">
    <name type="scientific">Lacinutrix gracilariae</name>
    <dbReference type="NCBI Taxonomy" id="1747198"/>
    <lineage>
        <taxon>Bacteria</taxon>
        <taxon>Pseudomonadati</taxon>
        <taxon>Bacteroidota</taxon>
        <taxon>Flavobacteriia</taxon>
        <taxon>Flavobacteriales</taxon>
        <taxon>Flavobacteriaceae</taxon>
        <taxon>Lacinutrix</taxon>
    </lineage>
</organism>
<dbReference type="Proteomes" id="UP001597467">
    <property type="component" value="Unassembled WGS sequence"/>
</dbReference>
<name>A0ABW5K460_9FLAO</name>
<keyword evidence="2" id="KW-1185">Reference proteome</keyword>
<evidence type="ECO:0000313" key="1">
    <source>
        <dbReference type="EMBL" id="MFD2543617.1"/>
    </source>
</evidence>